<dbReference type="Proteomes" id="UP001501175">
    <property type="component" value="Unassembled WGS sequence"/>
</dbReference>
<dbReference type="PANTHER" id="PTHR33361:SF16">
    <property type="entry name" value="DUF885 DOMAIN-CONTAINING PROTEIN"/>
    <property type="match status" value="1"/>
</dbReference>
<proteinExistence type="predicted"/>
<dbReference type="InterPro" id="IPR010281">
    <property type="entry name" value="DUF885"/>
</dbReference>
<reference evidence="2" key="1">
    <citation type="journal article" date="2019" name="Int. J. Syst. Evol. Microbiol.">
        <title>The Global Catalogue of Microorganisms (GCM) 10K type strain sequencing project: providing services to taxonomists for standard genome sequencing and annotation.</title>
        <authorList>
            <consortium name="The Broad Institute Genomics Platform"/>
            <consortium name="The Broad Institute Genome Sequencing Center for Infectious Disease"/>
            <person name="Wu L."/>
            <person name="Ma J."/>
        </authorList>
    </citation>
    <scope>NUCLEOTIDE SEQUENCE [LARGE SCALE GENOMIC DNA]</scope>
    <source>
        <strain evidence="2">JCM 17927</strain>
    </source>
</reference>
<dbReference type="Pfam" id="PF05960">
    <property type="entry name" value="DUF885"/>
    <property type="match status" value="1"/>
</dbReference>
<sequence>MHRLILAITFFASLMTYTSCTNTKTDERNPDLAKFFDTYFEERLKLFPLEATTQGDDRYNDQLPNDISQAFIEKTRQFYSNNLKQLRSFDRQNLSDADKVSYDIFEREMEVQLEGLKFHQEYIPFQQFWGLPLTFGQLGSGAGAQPFKTVTDYENWLKRVSAFKTWGDTAIANLRKGIETNMVLPASLVVKMIPQMNDLVVADPTKSLFYGPISNLPADFSREDKSRLTAAYKKAIQEDIVPTYRKLGDFLKKEYLPKARASAGIDMVPQGANLYTYLVKTWTTTDKTPEEIYQTGQKEVSRIRSEMEKVKQQVGFTGTLDEFFTHIKNDPKLYPYKKPEEVLDAFRAIQAKIEPNLKSMFTKTPKTPFEIRQTEKFREASASAEYNQGSADGSRPGIFYVPIPDASKFNITSGMESLFLHEAIPGHHYQISLQQENTALPKFQRFSWYGAYGEGWALYCESLGKELGLYTDPYQYMGALGDEMHRAVRLVVDVGLHAKKMTREQAIKYMMDNEPISEDGATAEIERYMAIPGQALSYKIGALKIRELRSKYEQQLGDKFNLAAFHDEFLKDGCMPLDVLERKMDAWAERVK</sequence>
<accession>A0ABP8N5F2</accession>
<evidence type="ECO:0000313" key="1">
    <source>
        <dbReference type="EMBL" id="GAA4460211.1"/>
    </source>
</evidence>
<evidence type="ECO:0000313" key="2">
    <source>
        <dbReference type="Proteomes" id="UP001501175"/>
    </source>
</evidence>
<gene>
    <name evidence="1" type="ORF">GCM10023189_34990</name>
</gene>
<protein>
    <submittedName>
        <fullName evidence="1">DUF885 domain-containing protein</fullName>
    </submittedName>
</protein>
<dbReference type="PANTHER" id="PTHR33361">
    <property type="entry name" value="GLR0591 PROTEIN"/>
    <property type="match status" value="1"/>
</dbReference>
<keyword evidence="2" id="KW-1185">Reference proteome</keyword>
<dbReference type="EMBL" id="BAABHD010000032">
    <property type="protein sequence ID" value="GAA4460211.1"/>
    <property type="molecule type" value="Genomic_DNA"/>
</dbReference>
<comment type="caution">
    <text evidence="1">The sequence shown here is derived from an EMBL/GenBank/DDBJ whole genome shotgun (WGS) entry which is preliminary data.</text>
</comment>
<organism evidence="1 2">
    <name type="scientific">Nibrella saemangeumensis</name>
    <dbReference type="NCBI Taxonomy" id="1084526"/>
    <lineage>
        <taxon>Bacteria</taxon>
        <taxon>Pseudomonadati</taxon>
        <taxon>Bacteroidota</taxon>
        <taxon>Cytophagia</taxon>
        <taxon>Cytophagales</taxon>
        <taxon>Spirosomataceae</taxon>
        <taxon>Nibrella</taxon>
    </lineage>
</organism>
<dbReference type="RefSeq" id="WP_345245301.1">
    <property type="nucleotide sequence ID" value="NZ_BAABHD010000032.1"/>
</dbReference>
<name>A0ABP8N5F2_9BACT</name>